<dbReference type="Pfam" id="PF11374">
    <property type="entry name" value="DUF3176"/>
    <property type="match status" value="1"/>
</dbReference>
<feature type="compositionally biased region" description="Basic and acidic residues" evidence="1">
    <location>
        <begin position="1"/>
        <end position="10"/>
    </location>
</feature>
<protein>
    <submittedName>
        <fullName evidence="3">Uncharacterized protein</fullName>
    </submittedName>
</protein>
<comment type="caution">
    <text evidence="3">The sequence shown here is derived from an EMBL/GenBank/DDBJ whole genome shotgun (WGS) entry which is preliminary data.</text>
</comment>
<dbReference type="PANTHER" id="PTHR35394">
    <property type="entry name" value="DUF3176 DOMAIN-CONTAINING PROTEIN"/>
    <property type="match status" value="1"/>
</dbReference>
<feature type="region of interest" description="Disordered" evidence="1">
    <location>
        <begin position="334"/>
        <end position="353"/>
    </location>
</feature>
<feature type="compositionally biased region" description="Polar residues" evidence="1">
    <location>
        <begin position="75"/>
        <end position="91"/>
    </location>
</feature>
<organism evidence="3 4">
    <name type="scientific">Cytospora schulzeri</name>
    <dbReference type="NCBI Taxonomy" id="448051"/>
    <lineage>
        <taxon>Eukaryota</taxon>
        <taxon>Fungi</taxon>
        <taxon>Dikarya</taxon>
        <taxon>Ascomycota</taxon>
        <taxon>Pezizomycotina</taxon>
        <taxon>Sordariomycetes</taxon>
        <taxon>Sordariomycetidae</taxon>
        <taxon>Diaporthales</taxon>
        <taxon>Cytosporaceae</taxon>
        <taxon>Cytospora</taxon>
    </lineage>
</organism>
<evidence type="ECO:0000313" key="3">
    <source>
        <dbReference type="EMBL" id="ROW11080.1"/>
    </source>
</evidence>
<feature type="region of interest" description="Disordered" evidence="1">
    <location>
        <begin position="1"/>
        <end position="53"/>
    </location>
</feature>
<proteinExistence type="predicted"/>
<evidence type="ECO:0000256" key="2">
    <source>
        <dbReference type="SAM" id="Phobius"/>
    </source>
</evidence>
<feature type="region of interest" description="Disordered" evidence="1">
    <location>
        <begin position="65"/>
        <end position="91"/>
    </location>
</feature>
<dbReference type="OrthoDB" id="5376804at2759"/>
<dbReference type="Proteomes" id="UP000283895">
    <property type="component" value="Unassembled WGS sequence"/>
</dbReference>
<keyword evidence="2" id="KW-1133">Transmembrane helix</keyword>
<name>A0A423X5Y6_9PEZI</name>
<feature type="compositionally biased region" description="Low complexity" evidence="1">
    <location>
        <begin position="337"/>
        <end position="353"/>
    </location>
</feature>
<reference evidence="3 4" key="1">
    <citation type="submission" date="2015-09" db="EMBL/GenBank/DDBJ databases">
        <title>Host preference determinants of Valsa canker pathogens revealed by comparative genomics.</title>
        <authorList>
            <person name="Yin Z."/>
            <person name="Huang L."/>
        </authorList>
    </citation>
    <scope>NUCLEOTIDE SEQUENCE [LARGE SCALE GENOMIC DNA]</scope>
    <source>
        <strain evidence="3 4">03-1</strain>
    </source>
</reference>
<dbReference type="STRING" id="356882.A0A423X5Y6"/>
<accession>A0A423X5Y6</accession>
<dbReference type="InterPro" id="IPR021514">
    <property type="entry name" value="DUF3176"/>
</dbReference>
<feature type="transmembrane region" description="Helical" evidence="2">
    <location>
        <begin position="107"/>
        <end position="130"/>
    </location>
</feature>
<evidence type="ECO:0000313" key="4">
    <source>
        <dbReference type="Proteomes" id="UP000283895"/>
    </source>
</evidence>
<dbReference type="EMBL" id="LKEA01000002">
    <property type="protein sequence ID" value="ROW11080.1"/>
    <property type="molecule type" value="Genomic_DNA"/>
</dbReference>
<sequence length="690" mass="74974">MGPQKVRAEQTHPPTNGSITPASPLMWTSQGSGQPDRTSYAASREQTRPGIYRPNIAETYGRAALVDSTDDEQASKPTTAYSEKEGPTTNQQVEAKNRNGAVGVLALWWWEITAQIFSLVCMCLILYVLARINNRRLSDWTYPIQPNSVISVLTTAGKTSMFVSIASCLGQLKWRHFSDNPHPLKHVELFEDASRGPWGSLRLLADTSVRSILAWGLGLVTLMSLGMDPAAQQILDFPTMATILNDSHAELSLARSYVSRTFNLSGMAMSTFDDAALTVSYMNTITAAVLGEVSDPFFICPATALNCTFPSYTTLGVCGTLTNITGQVKHTCSDGCSTSSSSSTRTRTTTTSSASTTEVAPIVTPFIVDTSTSSAAPITSEAGWMMALRRHAERNEISVGPQVGVNCTYHLTSKDATNMTGSDVFKLYDLDTDKAYSRIKTMGVIYVPREGYSPYSTGDPGAQLYIMRWDLCAQTFEETTVTASKLSLGPSKTEQLTFTYQDPIYNVDGNSIKSFLGTSLRAEAYINSGLGGTELESGESNQIGSALYLSNLTKVTDDVARMLSTQIRSRNDGTSKGDNMDATAINGTVYGTVTFVHVWWGWVLWPLAESVLAALLLVCTIAVTKSRTQPQLMTSALGLVYHGLDDQTVSHIQESMLGRQETRGALAEVTRDVVVVLADDGERGRRFVRI</sequence>
<feature type="compositionally biased region" description="Polar residues" evidence="1">
    <location>
        <begin position="12"/>
        <end position="41"/>
    </location>
</feature>
<feature type="transmembrane region" description="Helical" evidence="2">
    <location>
        <begin position="599"/>
        <end position="623"/>
    </location>
</feature>
<dbReference type="AlphaFoldDB" id="A0A423X5Y6"/>
<keyword evidence="2" id="KW-0472">Membrane</keyword>
<gene>
    <name evidence="3" type="ORF">VMCG_01103</name>
</gene>
<evidence type="ECO:0000256" key="1">
    <source>
        <dbReference type="SAM" id="MobiDB-lite"/>
    </source>
</evidence>
<keyword evidence="4" id="KW-1185">Reference proteome</keyword>
<dbReference type="PANTHER" id="PTHR35394:SF5">
    <property type="entry name" value="DUF3176 DOMAIN-CONTAINING PROTEIN"/>
    <property type="match status" value="1"/>
</dbReference>
<keyword evidence="2" id="KW-0812">Transmembrane</keyword>